<evidence type="ECO:0000313" key="2">
    <source>
        <dbReference type="EMBL" id="MBO8477067.1"/>
    </source>
</evidence>
<protein>
    <submittedName>
        <fullName evidence="2">Uncharacterized protein</fullName>
    </submittedName>
</protein>
<name>A0A9D9IQW1_9BACT</name>
<organism evidence="2 3">
    <name type="scientific">Candidatus Limisoma faecipullorum</name>
    <dbReference type="NCBI Taxonomy" id="2840854"/>
    <lineage>
        <taxon>Bacteria</taxon>
        <taxon>Pseudomonadati</taxon>
        <taxon>Bacteroidota</taxon>
        <taxon>Bacteroidia</taxon>
        <taxon>Bacteroidales</taxon>
        <taxon>Candidatus Limisoma</taxon>
    </lineage>
</organism>
<evidence type="ECO:0000313" key="3">
    <source>
        <dbReference type="Proteomes" id="UP000823598"/>
    </source>
</evidence>
<gene>
    <name evidence="2" type="ORF">IAB88_08760</name>
</gene>
<reference evidence="2" key="1">
    <citation type="submission" date="2020-10" db="EMBL/GenBank/DDBJ databases">
        <authorList>
            <person name="Gilroy R."/>
        </authorList>
    </citation>
    <scope>NUCLEOTIDE SEQUENCE</scope>
    <source>
        <strain evidence="2">6919</strain>
    </source>
</reference>
<keyword evidence="1" id="KW-0732">Signal</keyword>
<comment type="caution">
    <text evidence="2">The sequence shown here is derived from an EMBL/GenBank/DDBJ whole genome shotgun (WGS) entry which is preliminary data.</text>
</comment>
<dbReference type="Proteomes" id="UP000823598">
    <property type="component" value="Unassembled WGS sequence"/>
</dbReference>
<proteinExistence type="predicted"/>
<dbReference type="EMBL" id="JADIMC010000100">
    <property type="protein sequence ID" value="MBO8477067.1"/>
    <property type="molecule type" value="Genomic_DNA"/>
</dbReference>
<dbReference type="AlphaFoldDB" id="A0A9D9IQW1"/>
<accession>A0A9D9IQW1</accession>
<sequence>MKKTVILLSLFCIFAFNAVAFATVRSYSTELIESDIWLCEEEKYQDMPRLGNDGKIEAQLSTASAAGSNTQLHIYLCTTEDEEKDISPSILGMCRGIHRKGDVVKGYSATVYLENGESFLTTDASLVNATADSELKFLGILAVMFELESLSSSESYKYDHDEWQAHVLNSFASSDIVKIVVNGHTYNLSGFDTADTLRSMFSELYKKTRNSWLRFYPAGDRVKETGNASAHITKIRTEHNLAEYGERGMRVALNFTVSGMKGKTGMAVAYFYDADTGEALYDRNDSYCTTDGKVSASAEFTPPYDTTEETNFRIFIPLKELDLDSAGGPRNLKVKVHILDSDWNVLCKSEWLYFSCRFDPNTYPYIFTQAM</sequence>
<feature type="signal peptide" evidence="1">
    <location>
        <begin position="1"/>
        <end position="22"/>
    </location>
</feature>
<reference evidence="2" key="2">
    <citation type="journal article" date="2021" name="PeerJ">
        <title>Extensive microbial diversity within the chicken gut microbiome revealed by metagenomics and culture.</title>
        <authorList>
            <person name="Gilroy R."/>
            <person name="Ravi A."/>
            <person name="Getino M."/>
            <person name="Pursley I."/>
            <person name="Horton D.L."/>
            <person name="Alikhan N.F."/>
            <person name="Baker D."/>
            <person name="Gharbi K."/>
            <person name="Hall N."/>
            <person name="Watson M."/>
            <person name="Adriaenssens E.M."/>
            <person name="Foster-Nyarko E."/>
            <person name="Jarju S."/>
            <person name="Secka A."/>
            <person name="Antonio M."/>
            <person name="Oren A."/>
            <person name="Chaudhuri R.R."/>
            <person name="La Ragione R."/>
            <person name="Hildebrand F."/>
            <person name="Pallen M.J."/>
        </authorList>
    </citation>
    <scope>NUCLEOTIDE SEQUENCE</scope>
    <source>
        <strain evidence="2">6919</strain>
    </source>
</reference>
<feature type="chain" id="PRO_5039176140" evidence="1">
    <location>
        <begin position="23"/>
        <end position="371"/>
    </location>
</feature>
<evidence type="ECO:0000256" key="1">
    <source>
        <dbReference type="SAM" id="SignalP"/>
    </source>
</evidence>